<feature type="compositionally biased region" description="Acidic residues" evidence="1">
    <location>
        <begin position="389"/>
        <end position="405"/>
    </location>
</feature>
<feature type="compositionally biased region" description="Low complexity" evidence="1">
    <location>
        <begin position="238"/>
        <end position="252"/>
    </location>
</feature>
<dbReference type="EMBL" id="JBBPDW010000028">
    <property type="protein sequence ID" value="KAK7539162.1"/>
    <property type="molecule type" value="Genomic_DNA"/>
</dbReference>
<dbReference type="Proteomes" id="UP001365128">
    <property type="component" value="Unassembled WGS sequence"/>
</dbReference>
<organism evidence="2 3">
    <name type="scientific">Phyllosticta citricarpa</name>
    <dbReference type="NCBI Taxonomy" id="55181"/>
    <lineage>
        <taxon>Eukaryota</taxon>
        <taxon>Fungi</taxon>
        <taxon>Dikarya</taxon>
        <taxon>Ascomycota</taxon>
        <taxon>Pezizomycotina</taxon>
        <taxon>Dothideomycetes</taxon>
        <taxon>Dothideomycetes incertae sedis</taxon>
        <taxon>Botryosphaeriales</taxon>
        <taxon>Phyllostictaceae</taxon>
        <taxon>Phyllosticta</taxon>
    </lineage>
</organism>
<gene>
    <name evidence="2" type="ORF">IWX46DRAFT_582921</name>
</gene>
<accession>A0ABR1LZH0</accession>
<feature type="region of interest" description="Disordered" evidence="1">
    <location>
        <begin position="130"/>
        <end position="153"/>
    </location>
</feature>
<comment type="caution">
    <text evidence="2">The sequence shown here is derived from an EMBL/GenBank/DDBJ whole genome shotgun (WGS) entry which is preliminary data.</text>
</comment>
<evidence type="ECO:0000313" key="3">
    <source>
        <dbReference type="Proteomes" id="UP001365128"/>
    </source>
</evidence>
<sequence length="405" mass="44691">MRKTRLHQSCLFFFMQNGLKYRCCRRRRRRRRPRRRRCRRQPQPGMCKTYRWTCNACGRSQSRGQRCSNRLATTVNCPNNTRVDGLPPQAEHTGIRCAYCHTPTPKSEPQIVNPAPFASNTQWEARHDNLSPSLSWNSQGHHQAASTDYQSPTRVPTLMRSHRAMTTTPDPAVQLHHYSSRPGNAHQVLPTGRHLHYTPGSLPHLAQHHRHGNFASPTSSAMPIDPQLLPHQNHFQHAARPSSHASAAAKAPTQQYPSPDQARHPHEHASPTTNKAPVAPGEGEATSESAPHLRSTTDMLSSMTATRTALFAHAEARRAANENARKGREDGQGSATSTDPEYQRPDVGGDEEVDAAWYALWEGCGVPRAVVSAARAAATTERTGRENGNEDGEGNGDLEGDGAGN</sequence>
<evidence type="ECO:0000313" key="2">
    <source>
        <dbReference type="EMBL" id="KAK7539162.1"/>
    </source>
</evidence>
<keyword evidence="3" id="KW-1185">Reference proteome</keyword>
<feature type="region of interest" description="Disordered" evidence="1">
    <location>
        <begin position="372"/>
        <end position="405"/>
    </location>
</feature>
<feature type="compositionally biased region" description="Low complexity" evidence="1">
    <location>
        <begin position="372"/>
        <end position="381"/>
    </location>
</feature>
<feature type="compositionally biased region" description="Basic and acidic residues" evidence="1">
    <location>
        <begin position="316"/>
        <end position="331"/>
    </location>
</feature>
<proteinExistence type="predicted"/>
<evidence type="ECO:0000256" key="1">
    <source>
        <dbReference type="SAM" id="MobiDB-lite"/>
    </source>
</evidence>
<reference evidence="2 3" key="1">
    <citation type="submission" date="2024-04" db="EMBL/GenBank/DDBJ databases">
        <title>Phyllosticta paracitricarpa is synonymous to the EU quarantine fungus P. citricarpa based on phylogenomic analyses.</title>
        <authorList>
            <consortium name="Lawrence Berkeley National Laboratory"/>
            <person name="Van Ingen-Buijs V.A."/>
            <person name="Van Westerhoven A.C."/>
            <person name="Haridas S."/>
            <person name="Skiadas P."/>
            <person name="Martin F."/>
            <person name="Groenewald J.Z."/>
            <person name="Crous P.W."/>
            <person name="Seidl M.F."/>
        </authorList>
    </citation>
    <scope>NUCLEOTIDE SEQUENCE [LARGE SCALE GENOMIC DNA]</scope>
    <source>
        <strain evidence="2 3">CBS 122670</strain>
    </source>
</reference>
<protein>
    <submittedName>
        <fullName evidence="2">Uncharacterized protein</fullName>
    </submittedName>
</protein>
<feature type="region of interest" description="Disordered" evidence="1">
    <location>
        <begin position="199"/>
        <end position="294"/>
    </location>
</feature>
<feature type="region of interest" description="Disordered" evidence="1">
    <location>
        <begin position="316"/>
        <end position="348"/>
    </location>
</feature>
<name>A0ABR1LZH0_9PEZI</name>